<name>A0A0B6WWF9_9BACT</name>
<feature type="transmembrane region" description="Helical" evidence="7">
    <location>
        <begin position="421"/>
        <end position="442"/>
    </location>
</feature>
<dbReference type="STRING" id="454194.PYK22_00578"/>
<dbReference type="InterPro" id="IPR038377">
    <property type="entry name" value="Na/Glc_symporter_sf"/>
</dbReference>
<gene>
    <name evidence="8" type="ORF">PYK22_00578</name>
</gene>
<feature type="transmembrane region" description="Helical" evidence="7">
    <location>
        <begin position="45"/>
        <end position="66"/>
    </location>
</feature>
<evidence type="ECO:0000313" key="8">
    <source>
        <dbReference type="EMBL" id="CDM64584.1"/>
    </source>
</evidence>
<dbReference type="OrthoDB" id="9789704at2"/>
<evidence type="ECO:0000256" key="6">
    <source>
        <dbReference type="RuleBase" id="RU362091"/>
    </source>
</evidence>
<proteinExistence type="inferred from homology"/>
<keyword evidence="5 7" id="KW-0472">Membrane</keyword>
<evidence type="ECO:0000256" key="7">
    <source>
        <dbReference type="SAM" id="Phobius"/>
    </source>
</evidence>
<feature type="transmembrane region" description="Helical" evidence="7">
    <location>
        <begin position="159"/>
        <end position="182"/>
    </location>
</feature>
<feature type="transmembrane region" description="Helical" evidence="7">
    <location>
        <begin position="6"/>
        <end position="25"/>
    </location>
</feature>
<feature type="transmembrane region" description="Helical" evidence="7">
    <location>
        <begin position="127"/>
        <end position="147"/>
    </location>
</feature>
<feature type="transmembrane region" description="Helical" evidence="7">
    <location>
        <begin position="562"/>
        <end position="586"/>
    </location>
</feature>
<comment type="similarity">
    <text evidence="2 6">Belongs to the sodium:solute symporter (SSF) (TC 2.A.21) family.</text>
</comment>
<sequence length="610" mass="67241">MRLVTVDWLIIAAYFALSLVIGLYYARRAGRSTEEYFLSDRSMPWWLAGTSMVATTFAADTPLAVTEMVARNGVAGNWLWWSMLASGMLTVFFFARLWRRAEVMTDVEFVELRYSGRPAAFLRGFRALYLGLPINLIIMGWVNLGMAKVLSGTLGLAKWQALGLCLGVTFLYSILSGFWGVVITDAVQFVIAMVGSIALAVFAVEAVGGIEGLKAKIATVTPVGSAEPFGPKAISLWSDGSMAWMLPPLTLAVYLAVNWWASWYPGAEPGGGGYIAQRIFSAKNEKHGLLATLWFNIAHYALRPWPWILVALSSLVLYRGATLNPETGQPDAAFGYVQAMNDLLPVGFRGLLLASFAAAYMSTISTQMNWGASYIINDFYRRFVKKDGTERHYVFASRVATFITVILSIIVTYYMNRITGGWELVLSLGAGTGLVYILRWYWWRINAWSEVAAMAAALVVSLALRYFVIFDSSTPLGFAQSILTTVGVTTLVWLAATLLTAPEPEEKLREFYRRVRPAGPGWRRIARLEGMPERNDEIIANLANWALGIALVYATLFGIGELVFGALGTATLLFLLAAACGAMMFWNLNRTGWAGLAETERARAEYAAHD</sequence>
<accession>A0A0B6WWF9</accession>
<feature type="transmembrane region" description="Helical" evidence="7">
    <location>
        <begin position="189"/>
        <end position="210"/>
    </location>
</feature>
<dbReference type="PANTHER" id="PTHR11819:SF77">
    <property type="entry name" value="SODIUM_GLUCOSE COTRANSPORT PROTEIN"/>
    <property type="match status" value="1"/>
</dbReference>
<evidence type="ECO:0000256" key="4">
    <source>
        <dbReference type="ARBA" id="ARBA00022989"/>
    </source>
</evidence>
<dbReference type="RefSeq" id="WP_041974111.1">
    <property type="nucleotide sequence ID" value="NZ_CBXV010000002.1"/>
</dbReference>
<evidence type="ECO:0000256" key="2">
    <source>
        <dbReference type="ARBA" id="ARBA00006434"/>
    </source>
</evidence>
<evidence type="ECO:0000256" key="5">
    <source>
        <dbReference type="ARBA" id="ARBA00023136"/>
    </source>
</evidence>
<feature type="transmembrane region" description="Helical" evidence="7">
    <location>
        <begin position="451"/>
        <end position="470"/>
    </location>
</feature>
<dbReference type="Gene3D" id="1.20.1730.10">
    <property type="entry name" value="Sodium/glucose cotransporter"/>
    <property type="match status" value="1"/>
</dbReference>
<feature type="transmembrane region" description="Helical" evidence="7">
    <location>
        <begin position="482"/>
        <end position="501"/>
    </location>
</feature>
<reference evidence="8 9" key="1">
    <citation type="submission" date="2013-12" db="EMBL/GenBank/DDBJ databases">
        <authorList>
            <person name="Stott M."/>
        </authorList>
    </citation>
    <scope>NUCLEOTIDE SEQUENCE [LARGE SCALE GENOMIC DNA]</scope>
    <source>
        <strain evidence="8 9">K22</strain>
    </source>
</reference>
<protein>
    <submittedName>
        <fullName evidence="8">Na+/proline symporter</fullName>
    </submittedName>
</protein>
<evidence type="ECO:0000313" key="9">
    <source>
        <dbReference type="Proteomes" id="UP000031518"/>
    </source>
</evidence>
<feature type="transmembrane region" description="Helical" evidence="7">
    <location>
        <begin position="538"/>
        <end position="556"/>
    </location>
</feature>
<dbReference type="InterPro" id="IPR001734">
    <property type="entry name" value="Na/solute_symporter"/>
</dbReference>
<dbReference type="GO" id="GO:0005412">
    <property type="term" value="F:D-glucose:sodium symporter activity"/>
    <property type="evidence" value="ECO:0007669"/>
    <property type="project" value="TreeGrafter"/>
</dbReference>
<dbReference type="Proteomes" id="UP000031518">
    <property type="component" value="Unassembled WGS sequence"/>
</dbReference>
<comment type="subcellular location">
    <subcellularLocation>
        <location evidence="1">Membrane</location>
        <topology evidence="1">Multi-pass membrane protein</topology>
    </subcellularLocation>
</comment>
<evidence type="ECO:0000256" key="3">
    <source>
        <dbReference type="ARBA" id="ARBA00022692"/>
    </source>
</evidence>
<feature type="transmembrane region" description="Helical" evidence="7">
    <location>
        <begin position="393"/>
        <end position="415"/>
    </location>
</feature>
<feature type="transmembrane region" description="Helical" evidence="7">
    <location>
        <begin position="350"/>
        <end position="372"/>
    </location>
</feature>
<keyword evidence="9" id="KW-1185">Reference proteome</keyword>
<organism evidence="8 9">
    <name type="scientific">Pyrinomonas methylaliphatogenes</name>
    <dbReference type="NCBI Taxonomy" id="454194"/>
    <lineage>
        <taxon>Bacteria</taxon>
        <taxon>Pseudomonadati</taxon>
        <taxon>Acidobacteriota</taxon>
        <taxon>Blastocatellia</taxon>
        <taxon>Blastocatellales</taxon>
        <taxon>Pyrinomonadaceae</taxon>
        <taxon>Pyrinomonas</taxon>
    </lineage>
</organism>
<dbReference type="AlphaFoldDB" id="A0A0B6WWF9"/>
<feature type="transmembrane region" description="Helical" evidence="7">
    <location>
        <begin position="78"/>
        <end position="98"/>
    </location>
</feature>
<dbReference type="PROSITE" id="PS50283">
    <property type="entry name" value="NA_SOLUT_SYMP_3"/>
    <property type="match status" value="1"/>
</dbReference>
<dbReference type="EMBL" id="CBXV010000002">
    <property type="protein sequence ID" value="CDM64584.1"/>
    <property type="molecule type" value="Genomic_DNA"/>
</dbReference>
<dbReference type="CDD" id="cd11477">
    <property type="entry name" value="SLC5sbd_u1"/>
    <property type="match status" value="1"/>
</dbReference>
<keyword evidence="4 7" id="KW-1133">Transmembrane helix</keyword>
<dbReference type="GO" id="GO:0005886">
    <property type="term" value="C:plasma membrane"/>
    <property type="evidence" value="ECO:0007669"/>
    <property type="project" value="TreeGrafter"/>
</dbReference>
<reference evidence="8 9" key="2">
    <citation type="submission" date="2015-01" db="EMBL/GenBank/DDBJ databases">
        <title>Complete genome sequence of Pyrinomonas methylaliphatogenes type strain K22T.</title>
        <authorList>
            <person name="Lee K.C.Y."/>
            <person name="Power J.F."/>
            <person name="Dunfield P.F."/>
            <person name="Morgan X.C."/>
            <person name="Huttenhower C."/>
            <person name="Stott M.B."/>
        </authorList>
    </citation>
    <scope>NUCLEOTIDE SEQUENCE [LARGE SCALE GENOMIC DNA]</scope>
    <source>
        <strain evidence="8 9">K22</strain>
    </source>
</reference>
<dbReference type="PANTHER" id="PTHR11819">
    <property type="entry name" value="SOLUTE CARRIER FAMILY 5"/>
    <property type="match status" value="1"/>
</dbReference>
<dbReference type="Pfam" id="PF00474">
    <property type="entry name" value="SSF"/>
    <property type="match status" value="1"/>
</dbReference>
<keyword evidence="3 7" id="KW-0812">Transmembrane</keyword>
<evidence type="ECO:0000256" key="1">
    <source>
        <dbReference type="ARBA" id="ARBA00004141"/>
    </source>
</evidence>
<feature type="transmembrane region" description="Helical" evidence="7">
    <location>
        <begin position="242"/>
        <end position="261"/>
    </location>
</feature>